<reference evidence="8" key="2">
    <citation type="submission" date="2020-09" db="EMBL/GenBank/DDBJ databases">
        <authorList>
            <person name="Sun Q."/>
            <person name="Zhou Y."/>
        </authorList>
    </citation>
    <scope>NUCLEOTIDE SEQUENCE</scope>
    <source>
        <strain evidence="8">CGMCC 1.15478</strain>
    </source>
</reference>
<dbReference type="InterPro" id="IPR005996">
    <property type="entry name" value="Ribosomal_uL30_bac-type"/>
</dbReference>
<dbReference type="FunFam" id="3.30.1390.20:FF:000001">
    <property type="entry name" value="50S ribosomal protein L30"/>
    <property type="match status" value="1"/>
</dbReference>
<dbReference type="InterPro" id="IPR018038">
    <property type="entry name" value="Ribosomal_uL30_CS"/>
</dbReference>
<evidence type="ECO:0000256" key="1">
    <source>
        <dbReference type="ARBA" id="ARBA00007594"/>
    </source>
</evidence>
<dbReference type="SUPFAM" id="SSF55129">
    <property type="entry name" value="Ribosomal protein L30p/L7e"/>
    <property type="match status" value="1"/>
</dbReference>
<dbReference type="InterPro" id="IPR016082">
    <property type="entry name" value="Ribosomal_uL30_ferredoxin-like"/>
</dbReference>
<protein>
    <recommendedName>
        <fullName evidence="5">Large ribosomal subunit protein uL30</fullName>
    </recommendedName>
</protein>
<dbReference type="CDD" id="cd01658">
    <property type="entry name" value="Ribosomal_L30"/>
    <property type="match status" value="1"/>
</dbReference>
<evidence type="ECO:0000256" key="6">
    <source>
        <dbReference type="RuleBase" id="RU003734"/>
    </source>
</evidence>
<dbReference type="Pfam" id="PF00327">
    <property type="entry name" value="Ribosomal_L30"/>
    <property type="match status" value="1"/>
</dbReference>
<dbReference type="RefSeq" id="WP_188677880.1">
    <property type="nucleotide sequence ID" value="NZ_BMJH01000006.1"/>
</dbReference>
<keyword evidence="3 5" id="KW-0689">Ribosomal protein</keyword>
<dbReference type="InterPro" id="IPR036919">
    <property type="entry name" value="Ribo_uL30_ferredoxin-like_sf"/>
</dbReference>
<dbReference type="Proteomes" id="UP000641514">
    <property type="component" value="Unassembled WGS sequence"/>
</dbReference>
<evidence type="ECO:0000256" key="3">
    <source>
        <dbReference type="ARBA" id="ARBA00022980"/>
    </source>
</evidence>
<sequence>MAELKITQVRSTVGANHTQRESIRTLGLKRIRHSVVREDTPQNLGLIHKVRHLVSVEEV</sequence>
<dbReference type="PROSITE" id="PS00634">
    <property type="entry name" value="RIBOSOMAL_L30"/>
    <property type="match status" value="1"/>
</dbReference>
<comment type="similarity">
    <text evidence="1 5 6">Belongs to the universal ribosomal protein uL30 family.</text>
</comment>
<dbReference type="NCBIfam" id="TIGR01308">
    <property type="entry name" value="rpmD_bact"/>
    <property type="match status" value="1"/>
</dbReference>
<dbReference type="GO" id="GO:0006412">
    <property type="term" value="P:translation"/>
    <property type="evidence" value="ECO:0007669"/>
    <property type="project" value="UniProtKB-UniRule"/>
</dbReference>
<organism evidence="8 9">
    <name type="scientific">Hoyosella rhizosphaerae</name>
    <dbReference type="NCBI Taxonomy" id="1755582"/>
    <lineage>
        <taxon>Bacteria</taxon>
        <taxon>Bacillati</taxon>
        <taxon>Actinomycetota</taxon>
        <taxon>Actinomycetes</taxon>
        <taxon>Mycobacteriales</taxon>
        <taxon>Hoyosellaceae</taxon>
        <taxon>Hoyosella</taxon>
    </lineage>
</organism>
<evidence type="ECO:0000313" key="8">
    <source>
        <dbReference type="EMBL" id="GGC77115.1"/>
    </source>
</evidence>
<dbReference type="AlphaFoldDB" id="A0A916UMB7"/>
<evidence type="ECO:0000256" key="2">
    <source>
        <dbReference type="ARBA" id="ARBA00011838"/>
    </source>
</evidence>
<comment type="caution">
    <text evidence="8">The sequence shown here is derived from an EMBL/GenBank/DDBJ whole genome shotgun (WGS) entry which is preliminary data.</text>
</comment>
<name>A0A916UMB7_9ACTN</name>
<evidence type="ECO:0000256" key="4">
    <source>
        <dbReference type="ARBA" id="ARBA00023274"/>
    </source>
</evidence>
<feature type="domain" description="Large ribosomal subunit protein uL30-like ferredoxin-like fold" evidence="7">
    <location>
        <begin position="4"/>
        <end position="54"/>
    </location>
</feature>
<gene>
    <name evidence="5 8" type="primary">rpmD</name>
    <name evidence="8" type="ORF">GCM10011410_33050</name>
</gene>
<dbReference type="PIRSF" id="PIRSF002211">
    <property type="entry name" value="Ribosomal_L30_bac-type"/>
    <property type="match status" value="1"/>
</dbReference>
<dbReference type="GO" id="GO:0022625">
    <property type="term" value="C:cytosolic large ribosomal subunit"/>
    <property type="evidence" value="ECO:0007669"/>
    <property type="project" value="TreeGrafter"/>
</dbReference>
<dbReference type="PANTHER" id="PTHR15892">
    <property type="entry name" value="MITOCHONDRIAL RIBOSOMAL PROTEIN L30"/>
    <property type="match status" value="1"/>
</dbReference>
<dbReference type="HAMAP" id="MF_01371_B">
    <property type="entry name" value="Ribosomal_uL30_B"/>
    <property type="match status" value="1"/>
</dbReference>
<keyword evidence="4 5" id="KW-0687">Ribonucleoprotein</keyword>
<dbReference type="GO" id="GO:0003735">
    <property type="term" value="F:structural constituent of ribosome"/>
    <property type="evidence" value="ECO:0007669"/>
    <property type="project" value="InterPro"/>
</dbReference>
<evidence type="ECO:0000256" key="5">
    <source>
        <dbReference type="HAMAP-Rule" id="MF_01371"/>
    </source>
</evidence>
<evidence type="ECO:0000259" key="7">
    <source>
        <dbReference type="Pfam" id="PF00327"/>
    </source>
</evidence>
<dbReference type="PANTHER" id="PTHR15892:SF2">
    <property type="entry name" value="LARGE RIBOSOMAL SUBUNIT PROTEIN UL30M"/>
    <property type="match status" value="1"/>
</dbReference>
<dbReference type="Gene3D" id="3.30.1390.20">
    <property type="entry name" value="Ribosomal protein L30, ferredoxin-like fold domain"/>
    <property type="match status" value="1"/>
</dbReference>
<evidence type="ECO:0000313" key="9">
    <source>
        <dbReference type="Proteomes" id="UP000641514"/>
    </source>
</evidence>
<proteinExistence type="inferred from homology"/>
<keyword evidence="9" id="KW-1185">Reference proteome</keyword>
<reference evidence="8" key="1">
    <citation type="journal article" date="2014" name="Int. J. Syst. Evol. Microbiol.">
        <title>Complete genome sequence of Corynebacterium casei LMG S-19264T (=DSM 44701T), isolated from a smear-ripened cheese.</title>
        <authorList>
            <consortium name="US DOE Joint Genome Institute (JGI-PGF)"/>
            <person name="Walter F."/>
            <person name="Albersmeier A."/>
            <person name="Kalinowski J."/>
            <person name="Ruckert C."/>
        </authorList>
    </citation>
    <scope>NUCLEOTIDE SEQUENCE</scope>
    <source>
        <strain evidence="8">CGMCC 1.15478</strain>
    </source>
</reference>
<comment type="subunit">
    <text evidence="2 5">Part of the 50S ribosomal subunit.</text>
</comment>
<dbReference type="EMBL" id="BMJH01000006">
    <property type="protein sequence ID" value="GGC77115.1"/>
    <property type="molecule type" value="Genomic_DNA"/>
</dbReference>
<accession>A0A916UMB7</accession>